<accession>A0ABY4Z0K8</accession>
<evidence type="ECO:0000313" key="3">
    <source>
        <dbReference type="Proteomes" id="UP001056455"/>
    </source>
</evidence>
<keyword evidence="3" id="KW-1185">Reference proteome</keyword>
<reference evidence="2" key="1">
    <citation type="submission" date="2022-06" db="EMBL/GenBank/DDBJ databases">
        <title>Ornithinimicrobium HY1793.</title>
        <authorList>
            <person name="Huang Y."/>
        </authorList>
    </citation>
    <scope>NUCLEOTIDE SEQUENCE</scope>
    <source>
        <strain evidence="2">HY1793</strain>
    </source>
</reference>
<feature type="transmembrane region" description="Helical" evidence="1">
    <location>
        <begin position="5"/>
        <end position="22"/>
    </location>
</feature>
<name>A0ABY4Z0K8_9MICO</name>
<feature type="transmembrane region" description="Helical" evidence="1">
    <location>
        <begin position="57"/>
        <end position="81"/>
    </location>
</feature>
<keyword evidence="1" id="KW-0472">Membrane</keyword>
<organism evidence="2 3">
    <name type="scientific">Ornithinimicrobium faecis</name>
    <dbReference type="NCBI Taxonomy" id="2934158"/>
    <lineage>
        <taxon>Bacteria</taxon>
        <taxon>Bacillati</taxon>
        <taxon>Actinomycetota</taxon>
        <taxon>Actinomycetes</taxon>
        <taxon>Micrococcales</taxon>
        <taxon>Ornithinimicrobiaceae</taxon>
        <taxon>Ornithinimicrobium</taxon>
    </lineage>
</organism>
<proteinExistence type="predicted"/>
<keyword evidence="1" id="KW-0812">Transmembrane</keyword>
<feature type="transmembrane region" description="Helical" evidence="1">
    <location>
        <begin position="93"/>
        <end position="116"/>
    </location>
</feature>
<evidence type="ECO:0000256" key="1">
    <source>
        <dbReference type="SAM" id="Phobius"/>
    </source>
</evidence>
<dbReference type="Proteomes" id="UP001056455">
    <property type="component" value="Chromosome"/>
</dbReference>
<sequence>MPTPAVLGAAALVIACIFLWVVDPGSRPIAVIGGLFFGGGLLVLLTVQHANITKDGFFRTIGAASAFLGVACALGAFFAITDPASVTYARFPASSVLIVCILGAIFFGLGGLCVLIRGRRKDT</sequence>
<keyword evidence="1" id="KW-1133">Transmembrane helix</keyword>
<protein>
    <submittedName>
        <fullName evidence="2">Uncharacterized protein</fullName>
    </submittedName>
</protein>
<gene>
    <name evidence="2" type="ORF">NF556_09815</name>
</gene>
<dbReference type="EMBL" id="CP099489">
    <property type="protein sequence ID" value="USQ81912.1"/>
    <property type="molecule type" value="Genomic_DNA"/>
</dbReference>
<feature type="transmembrane region" description="Helical" evidence="1">
    <location>
        <begin position="28"/>
        <end position="45"/>
    </location>
</feature>
<dbReference type="RefSeq" id="WP_252595448.1">
    <property type="nucleotide sequence ID" value="NZ_CP099489.1"/>
</dbReference>
<evidence type="ECO:0000313" key="2">
    <source>
        <dbReference type="EMBL" id="USQ81912.1"/>
    </source>
</evidence>